<dbReference type="PANTHER" id="PTHR43523">
    <property type="entry name" value="GLUCOSE-1-PHOSPHATE ADENYLYLTRANSFERASE-RELATED"/>
    <property type="match status" value="1"/>
</dbReference>
<dbReference type="OrthoDB" id="9801810at2"/>
<dbReference type="InterPro" id="IPR011831">
    <property type="entry name" value="ADP-Glc_PPase"/>
</dbReference>
<keyword evidence="5" id="KW-0548">Nucleotidyltransferase</keyword>
<dbReference type="EMBL" id="AODL01000013">
    <property type="protein sequence ID" value="EUJ44337.1"/>
    <property type="molecule type" value="Genomic_DNA"/>
</dbReference>
<dbReference type="Gene3D" id="3.90.550.10">
    <property type="entry name" value="Spore Coat Polysaccharide Biosynthesis Protein SpsA, Chain A"/>
    <property type="match status" value="1"/>
</dbReference>
<keyword evidence="6" id="KW-1185">Reference proteome</keyword>
<dbReference type="CDD" id="cd02508">
    <property type="entry name" value="ADP_Glucose_PP"/>
    <property type="match status" value="1"/>
</dbReference>
<evidence type="ECO:0000256" key="1">
    <source>
        <dbReference type="ARBA" id="ARBA00010443"/>
    </source>
</evidence>
<dbReference type="AlphaFoldDB" id="W7D576"/>
<gene>
    <name evidence="5" type="ORF">PRIP_10587</name>
</gene>
<dbReference type="PANTHER" id="PTHR43523:SF6">
    <property type="entry name" value="GLYCOGEN BIOSYNTHESIS PROTEIN GLGD"/>
    <property type="match status" value="1"/>
</dbReference>
<dbReference type="SUPFAM" id="SSF53448">
    <property type="entry name" value="Nucleotide-diphospho-sugar transferases"/>
    <property type="match status" value="1"/>
</dbReference>
<comment type="caution">
    <text evidence="5">The sequence shown here is derived from an EMBL/GenBank/DDBJ whole genome shotgun (WGS) entry which is preliminary data.</text>
</comment>
<dbReference type="Proteomes" id="UP000019248">
    <property type="component" value="Unassembled WGS sequence"/>
</dbReference>
<dbReference type="Pfam" id="PF00483">
    <property type="entry name" value="NTP_transferase"/>
    <property type="match status" value="1"/>
</dbReference>
<reference evidence="5 6" key="1">
    <citation type="journal article" date="2014" name="Int. J. Syst. Evol. Microbiol.">
        <title>Listeria floridensis sp. nov., Listeria aquatica sp. nov., Listeria cornellensis sp. nov., Listeria riparia sp. nov. and Listeria grandensis sp. nov., from agricultural and natural environments.</title>
        <authorList>
            <person name="den Bakker H.C."/>
            <person name="Warchocki S."/>
            <person name="Wright E.M."/>
            <person name="Allred A.F."/>
            <person name="Ahlstrom C."/>
            <person name="Manuel C.S."/>
            <person name="Stasiewicz M.J."/>
            <person name="Burrell A."/>
            <person name="Roof S."/>
            <person name="Strawn L."/>
            <person name="Fortes E.D."/>
            <person name="Nightingale K.K."/>
            <person name="Kephart D."/>
            <person name="Wiedmann M."/>
        </authorList>
    </citation>
    <scope>NUCLEOTIDE SEQUENCE [LARGE SCALE GENOMIC DNA]</scope>
    <source>
        <strain evidence="5 6">FSL S10-1204</strain>
    </source>
</reference>
<dbReference type="GO" id="GO:0008878">
    <property type="term" value="F:glucose-1-phosphate adenylyltransferase activity"/>
    <property type="evidence" value="ECO:0007669"/>
    <property type="project" value="InterPro"/>
</dbReference>
<sequence>MKTNKICGILNLSENKMGLQPLTRNRPLAAMPFACRYRLVDFPLSNMTNAGINTIAMFLNENNRSLFDHIRSGKEWDLNTMYGGLFVFDERNSDDFSQENYDNSLNFLTKSATEYVVIMGSKMVCNIDVKSILQHHKQQDADVTVVYKRLVSAIDAEDHEQLDVLTLDAAGHISESTPIPKGETIEENSALSLEIYLLKQELLLKLIANYRETGRDFSLDAVMEQAVAHTNASGFEYTGYMRQIYSTKSYFEGNFDMLNDRNLAALFQENQKIHTKAKNEVPTFYAEESDIVDCLVANGCLLRGSAEHSLIFRNVLLEEGAQVRHSMIMQGAKVGAGAHLEYVIADKKSVIAPGVRLIGTKDEPIVVRKDEHIECNKEAEVQQ</sequence>
<evidence type="ECO:0000256" key="2">
    <source>
        <dbReference type="ARBA" id="ARBA00023056"/>
    </source>
</evidence>
<dbReference type="Gene3D" id="2.160.10.10">
    <property type="entry name" value="Hexapeptide repeat proteins"/>
    <property type="match status" value="1"/>
</dbReference>
<evidence type="ECO:0000259" key="4">
    <source>
        <dbReference type="Pfam" id="PF24894"/>
    </source>
</evidence>
<dbReference type="RefSeq" id="WP_036101028.1">
    <property type="nucleotide sequence ID" value="NZ_AODL01000013.1"/>
</dbReference>
<dbReference type="InterPro" id="IPR056818">
    <property type="entry name" value="GlmU/GlgC-like_hexapep"/>
</dbReference>
<dbReference type="InterPro" id="IPR029044">
    <property type="entry name" value="Nucleotide-diphossugar_trans"/>
</dbReference>
<dbReference type="InterPro" id="IPR011004">
    <property type="entry name" value="Trimer_LpxA-like_sf"/>
</dbReference>
<dbReference type="InterPro" id="IPR005835">
    <property type="entry name" value="NTP_transferase_dom"/>
</dbReference>
<evidence type="ECO:0000313" key="6">
    <source>
        <dbReference type="Proteomes" id="UP000019248"/>
    </source>
</evidence>
<feature type="domain" description="Glucose-1-phosphate adenylyltransferase/Bifunctional protein GlmU-like C-terminal hexapeptide" evidence="4">
    <location>
        <begin position="287"/>
        <end position="359"/>
    </location>
</feature>
<name>W7D576_9LIST</name>
<keyword evidence="5" id="KW-0808">Transferase</keyword>
<dbReference type="GO" id="GO:0005978">
    <property type="term" value="P:glycogen biosynthetic process"/>
    <property type="evidence" value="ECO:0007669"/>
    <property type="project" value="UniProtKB-KW"/>
</dbReference>
<evidence type="ECO:0000313" key="5">
    <source>
        <dbReference type="EMBL" id="EUJ44337.1"/>
    </source>
</evidence>
<dbReference type="CDD" id="cd04651">
    <property type="entry name" value="LbH_G1P_AT_C"/>
    <property type="match status" value="1"/>
</dbReference>
<protein>
    <submittedName>
        <fullName evidence="5">Glucose-1-phosphate adenylyltransferase regulatory subunit</fullName>
    </submittedName>
</protein>
<accession>W7D576</accession>
<organism evidence="5 6">
    <name type="scientific">Listeria riparia FSL S10-1204</name>
    <dbReference type="NCBI Taxonomy" id="1265816"/>
    <lineage>
        <taxon>Bacteria</taxon>
        <taxon>Bacillati</taxon>
        <taxon>Bacillota</taxon>
        <taxon>Bacilli</taxon>
        <taxon>Bacillales</taxon>
        <taxon>Listeriaceae</taxon>
        <taxon>Listeria</taxon>
    </lineage>
</organism>
<dbReference type="PATRIC" id="fig|1265816.5.peg.2094"/>
<dbReference type="SUPFAM" id="SSF51161">
    <property type="entry name" value="Trimeric LpxA-like enzymes"/>
    <property type="match status" value="1"/>
</dbReference>
<dbReference type="Pfam" id="PF24894">
    <property type="entry name" value="Hexapep_GlmU"/>
    <property type="match status" value="1"/>
</dbReference>
<keyword evidence="2" id="KW-0320">Glycogen biosynthesis</keyword>
<proteinExistence type="inferred from homology"/>
<evidence type="ECO:0000259" key="3">
    <source>
        <dbReference type="Pfam" id="PF00483"/>
    </source>
</evidence>
<dbReference type="NCBIfam" id="TIGR02092">
    <property type="entry name" value="glgD"/>
    <property type="match status" value="1"/>
</dbReference>
<feature type="domain" description="Nucleotidyl transferase" evidence="3">
    <location>
        <begin position="19"/>
        <end position="251"/>
    </location>
</feature>
<comment type="similarity">
    <text evidence="1">Belongs to the bacterial/plant glucose-1-phosphate adenylyltransferase family.</text>
</comment>
<dbReference type="InterPro" id="IPR011832">
    <property type="entry name" value="GlgDAde_trans"/>
</dbReference>